<evidence type="ECO:0000313" key="2">
    <source>
        <dbReference type="Proteomes" id="UP000178319"/>
    </source>
</evidence>
<dbReference type="AlphaFoldDB" id="A0A1G1V7E4"/>
<sequence length="300" mass="31180">MLTFRNSSGQALVVVLLVLSVVLTITLSVVSRSVTDITVSKKEEDALRAVSAAEAGVEQLLKQGAGTTIAGSLSPGSTFNANVTGLGVGTKQFAVPYALRAGDAATLWLVSHATDGTLVCNSGNACFTGNTVKVCWGNSGTLGSLSTAPAIEVSVLHTSSGSDLSTAKIARAVYDPNVSRRTVNNFSSADGTCAVDGKTFSFSKEFALSSLGVASRSSSDSLAGPQQVRLKLFYNTDQDHVLGMSVDYSGNGNFPQQGNKIESLGESGEAKRKVVVYRPYADLPPVFDFSLYSGSGDLVK</sequence>
<organism evidence="1 2">
    <name type="scientific">Candidatus Blackburnbacteria bacterium RIFCSPHIGHO2_02_FULL_44_20</name>
    <dbReference type="NCBI Taxonomy" id="1797516"/>
    <lineage>
        <taxon>Bacteria</taxon>
        <taxon>Candidatus Blackburniibacteriota</taxon>
    </lineage>
</organism>
<protein>
    <recommendedName>
        <fullName evidence="3">Type 4 fimbrial biogenesis protein PilX N-terminal domain-containing protein</fullName>
    </recommendedName>
</protein>
<name>A0A1G1V7E4_9BACT</name>
<dbReference type="Proteomes" id="UP000178319">
    <property type="component" value="Unassembled WGS sequence"/>
</dbReference>
<proteinExistence type="predicted"/>
<comment type="caution">
    <text evidence="1">The sequence shown here is derived from an EMBL/GenBank/DDBJ whole genome shotgun (WGS) entry which is preliminary data.</text>
</comment>
<reference evidence="1 2" key="1">
    <citation type="journal article" date="2016" name="Nat. Commun.">
        <title>Thousands of microbial genomes shed light on interconnected biogeochemical processes in an aquifer system.</title>
        <authorList>
            <person name="Anantharaman K."/>
            <person name="Brown C.T."/>
            <person name="Hug L.A."/>
            <person name="Sharon I."/>
            <person name="Castelle C.J."/>
            <person name="Probst A.J."/>
            <person name="Thomas B.C."/>
            <person name="Singh A."/>
            <person name="Wilkins M.J."/>
            <person name="Karaoz U."/>
            <person name="Brodie E.L."/>
            <person name="Williams K.H."/>
            <person name="Hubbard S.S."/>
            <person name="Banfield J.F."/>
        </authorList>
    </citation>
    <scope>NUCLEOTIDE SEQUENCE [LARGE SCALE GENOMIC DNA]</scope>
</reference>
<evidence type="ECO:0008006" key="3">
    <source>
        <dbReference type="Google" id="ProtNLM"/>
    </source>
</evidence>
<dbReference type="STRING" id="1797516.A3D26_02410"/>
<gene>
    <name evidence="1" type="ORF">A3D26_02410</name>
</gene>
<evidence type="ECO:0000313" key="1">
    <source>
        <dbReference type="EMBL" id="OGY11335.1"/>
    </source>
</evidence>
<accession>A0A1G1V7E4</accession>
<dbReference type="EMBL" id="MHBZ01000019">
    <property type="protein sequence ID" value="OGY11335.1"/>
    <property type="molecule type" value="Genomic_DNA"/>
</dbReference>